<dbReference type="AlphaFoldDB" id="A0AAV0WE96"/>
<name>A0AAV0WE96_9HEMI</name>
<sequence length="102" mass="12142">MDKDALIGIAIYLACDDAKKPKKRKKRFWVKEWLTKKNSFSDHNLLKELQLSSPSDYKNYLRMDHVTFSKLLELVTPYIQKQYTNMREPISPAQRLSCTLRY</sequence>
<protein>
    <submittedName>
        <fullName evidence="1">Uncharacterized protein</fullName>
    </submittedName>
</protein>
<dbReference type="EMBL" id="CARXXK010000002">
    <property type="protein sequence ID" value="CAI6354130.1"/>
    <property type="molecule type" value="Genomic_DNA"/>
</dbReference>
<evidence type="ECO:0000313" key="2">
    <source>
        <dbReference type="Proteomes" id="UP001160148"/>
    </source>
</evidence>
<comment type="caution">
    <text evidence="1">The sequence shown here is derived from an EMBL/GenBank/DDBJ whole genome shotgun (WGS) entry which is preliminary data.</text>
</comment>
<organism evidence="1 2">
    <name type="scientific">Macrosiphum euphorbiae</name>
    <name type="common">potato aphid</name>
    <dbReference type="NCBI Taxonomy" id="13131"/>
    <lineage>
        <taxon>Eukaryota</taxon>
        <taxon>Metazoa</taxon>
        <taxon>Ecdysozoa</taxon>
        <taxon>Arthropoda</taxon>
        <taxon>Hexapoda</taxon>
        <taxon>Insecta</taxon>
        <taxon>Pterygota</taxon>
        <taxon>Neoptera</taxon>
        <taxon>Paraneoptera</taxon>
        <taxon>Hemiptera</taxon>
        <taxon>Sternorrhyncha</taxon>
        <taxon>Aphidomorpha</taxon>
        <taxon>Aphidoidea</taxon>
        <taxon>Aphididae</taxon>
        <taxon>Macrosiphini</taxon>
        <taxon>Macrosiphum</taxon>
    </lineage>
</organism>
<keyword evidence="2" id="KW-1185">Reference proteome</keyword>
<dbReference type="Proteomes" id="UP001160148">
    <property type="component" value="Unassembled WGS sequence"/>
</dbReference>
<gene>
    <name evidence="1" type="ORF">MEUPH1_LOCUS10171</name>
</gene>
<proteinExistence type="predicted"/>
<evidence type="ECO:0000313" key="1">
    <source>
        <dbReference type="EMBL" id="CAI6354130.1"/>
    </source>
</evidence>
<reference evidence="1 2" key="1">
    <citation type="submission" date="2023-01" db="EMBL/GenBank/DDBJ databases">
        <authorList>
            <person name="Whitehead M."/>
        </authorList>
    </citation>
    <scope>NUCLEOTIDE SEQUENCE [LARGE SCALE GENOMIC DNA]</scope>
</reference>
<accession>A0AAV0WE96</accession>